<evidence type="ECO:0000256" key="1">
    <source>
        <dbReference type="ARBA" id="ARBA00003257"/>
    </source>
</evidence>
<evidence type="ECO:0000256" key="14">
    <source>
        <dbReference type="ARBA" id="ARBA00023075"/>
    </source>
</evidence>
<keyword evidence="10" id="KW-1278">Translocase</keyword>
<evidence type="ECO:0000256" key="9">
    <source>
        <dbReference type="ARBA" id="ARBA00022792"/>
    </source>
</evidence>
<evidence type="ECO:0000259" key="21">
    <source>
        <dbReference type="Pfam" id="PF00361"/>
    </source>
</evidence>
<sequence>MKLVIMLLLLMVVTAVVFCASNWFQMWVLIELGTLFFIPQFSSNQKRVAAISSWKYYVVQSVSSSIMMMGILLMTKDRWLFWEPELGYLVFSLSVMIKLGVPPFHSWMFHVSEMMDWFSFGLLNSVMKVPALICVFFMVDSSQVWLLAMMVSSLFSSFCLSDFSIRRFLLFSSILNVSWLMMSCLVSKWVFVEFITLYSVMMILVCADLKSESASSFVSFVSSSEVNTNLCFMVNIASMSGVPPFASFLLKLEVLSMSDSIVSMVMLLFSAVLMFMYMYFIFVSLISTKSSLSRTNKLPFMMVIHTLWMLFYF</sequence>
<evidence type="ECO:0000256" key="5">
    <source>
        <dbReference type="ARBA" id="ARBA00021008"/>
    </source>
</evidence>
<proteinExistence type="inferred from homology"/>
<evidence type="ECO:0000256" key="18">
    <source>
        <dbReference type="ARBA" id="ARBA00049551"/>
    </source>
</evidence>
<keyword evidence="20" id="KW-0732">Signal</keyword>
<feature type="transmembrane region" description="Helical" evidence="19">
    <location>
        <begin position="189"/>
        <end position="209"/>
    </location>
</feature>
<keyword evidence="16 19" id="KW-0472">Membrane</keyword>
<keyword evidence="14" id="KW-0830">Ubiquinone</keyword>
<feature type="transmembrane region" description="Helical" evidence="19">
    <location>
        <begin position="146"/>
        <end position="169"/>
    </location>
</feature>
<evidence type="ECO:0000256" key="15">
    <source>
        <dbReference type="ARBA" id="ARBA00023128"/>
    </source>
</evidence>
<geneLocation type="mitochondrion" evidence="22"/>
<evidence type="ECO:0000256" key="4">
    <source>
        <dbReference type="ARBA" id="ARBA00012944"/>
    </source>
</evidence>
<dbReference type="PANTHER" id="PTHR46552:SF1">
    <property type="entry name" value="NADH-UBIQUINONE OXIDOREDUCTASE CHAIN 2"/>
    <property type="match status" value="1"/>
</dbReference>
<feature type="chain" id="PRO_5038891541" description="NADH-ubiquinone oxidoreductase chain 2" evidence="20">
    <location>
        <begin position="16"/>
        <end position="313"/>
    </location>
</feature>
<evidence type="ECO:0000256" key="19">
    <source>
        <dbReference type="SAM" id="Phobius"/>
    </source>
</evidence>
<evidence type="ECO:0000256" key="20">
    <source>
        <dbReference type="SAM" id="SignalP"/>
    </source>
</evidence>
<evidence type="ECO:0000256" key="16">
    <source>
        <dbReference type="ARBA" id="ARBA00023136"/>
    </source>
</evidence>
<evidence type="ECO:0000256" key="2">
    <source>
        <dbReference type="ARBA" id="ARBA00004448"/>
    </source>
</evidence>
<evidence type="ECO:0000313" key="22">
    <source>
        <dbReference type="EMBL" id="WAO28610.1"/>
    </source>
</evidence>
<evidence type="ECO:0000256" key="13">
    <source>
        <dbReference type="ARBA" id="ARBA00023027"/>
    </source>
</evidence>
<keyword evidence="12 19" id="KW-1133">Transmembrane helix</keyword>
<keyword evidence="15 22" id="KW-0496">Mitochondrion</keyword>
<organism evidence="22">
    <name type="scientific">Ibidoecus plataleae</name>
    <dbReference type="NCBI Taxonomy" id="3004258"/>
    <lineage>
        <taxon>Eukaryota</taxon>
        <taxon>Metazoa</taxon>
        <taxon>Ecdysozoa</taxon>
        <taxon>Arthropoda</taxon>
        <taxon>Hexapoda</taxon>
        <taxon>Insecta</taxon>
        <taxon>Pterygota</taxon>
        <taxon>Neoptera</taxon>
        <taxon>Paraneoptera</taxon>
        <taxon>Psocodea</taxon>
        <taxon>Troctomorpha</taxon>
        <taxon>Phthiraptera</taxon>
        <taxon>Ischnocera</taxon>
        <taxon>Philopteridae</taxon>
        <taxon>Ibidoecus</taxon>
    </lineage>
</organism>
<dbReference type="GO" id="GO:0006120">
    <property type="term" value="P:mitochondrial electron transport, NADH to ubiquinone"/>
    <property type="evidence" value="ECO:0007669"/>
    <property type="project" value="TreeGrafter"/>
</dbReference>
<dbReference type="GO" id="GO:0008137">
    <property type="term" value="F:NADH dehydrogenase (ubiquinone) activity"/>
    <property type="evidence" value="ECO:0007669"/>
    <property type="project" value="UniProtKB-EC"/>
</dbReference>
<evidence type="ECO:0000256" key="3">
    <source>
        <dbReference type="ARBA" id="ARBA00007012"/>
    </source>
</evidence>
<gene>
    <name evidence="22" type="primary">ND2</name>
</gene>
<feature type="transmembrane region" description="Helical" evidence="19">
    <location>
        <begin position="54"/>
        <end position="74"/>
    </location>
</feature>
<feature type="transmembrane region" description="Helical" evidence="19">
    <location>
        <begin position="86"/>
        <end position="105"/>
    </location>
</feature>
<accession>A0A9E9ES57</accession>
<evidence type="ECO:0000256" key="6">
    <source>
        <dbReference type="ARBA" id="ARBA00022448"/>
    </source>
</evidence>
<keyword evidence="9" id="KW-0999">Mitochondrion inner membrane</keyword>
<evidence type="ECO:0000256" key="7">
    <source>
        <dbReference type="ARBA" id="ARBA00022660"/>
    </source>
</evidence>
<dbReference type="AlphaFoldDB" id="A0A9E9ES57"/>
<feature type="domain" description="NADH:quinone oxidoreductase/Mrp antiporter transmembrane" evidence="21">
    <location>
        <begin position="20"/>
        <end position="274"/>
    </location>
</feature>
<comment type="subcellular location">
    <subcellularLocation>
        <location evidence="2">Mitochondrion inner membrane</location>
        <topology evidence="2">Multi-pass membrane protein</topology>
    </subcellularLocation>
</comment>
<evidence type="ECO:0000256" key="12">
    <source>
        <dbReference type="ARBA" id="ARBA00022989"/>
    </source>
</evidence>
<comment type="similarity">
    <text evidence="3">Belongs to the complex I subunit 2 family.</text>
</comment>
<keyword evidence="7" id="KW-0679">Respiratory chain</keyword>
<dbReference type="InterPro" id="IPR050175">
    <property type="entry name" value="Complex_I_Subunit_2"/>
</dbReference>
<name>A0A9E9ES57_9NEOP</name>
<feature type="transmembrane region" description="Helical" evidence="19">
    <location>
        <begin position="117"/>
        <end position="139"/>
    </location>
</feature>
<keyword evidence="11" id="KW-0249">Electron transport</keyword>
<feature type="transmembrane region" description="Helical" evidence="19">
    <location>
        <begin position="261"/>
        <end position="283"/>
    </location>
</feature>
<evidence type="ECO:0000256" key="8">
    <source>
        <dbReference type="ARBA" id="ARBA00022692"/>
    </source>
</evidence>
<feature type="signal peptide" evidence="20">
    <location>
        <begin position="1"/>
        <end position="15"/>
    </location>
</feature>
<dbReference type="Pfam" id="PF00361">
    <property type="entry name" value="Proton_antipo_M"/>
    <property type="match status" value="1"/>
</dbReference>
<feature type="transmembrane region" description="Helical" evidence="19">
    <location>
        <begin position="230"/>
        <end position="249"/>
    </location>
</feature>
<dbReference type="InterPro" id="IPR001750">
    <property type="entry name" value="ND/Mrp_TM"/>
</dbReference>
<keyword evidence="6" id="KW-0813">Transport</keyword>
<evidence type="ECO:0000256" key="11">
    <source>
        <dbReference type="ARBA" id="ARBA00022982"/>
    </source>
</evidence>
<comment type="catalytic activity">
    <reaction evidence="18">
        <text>a ubiquinone + NADH + 5 H(+)(in) = a ubiquinol + NAD(+) + 4 H(+)(out)</text>
        <dbReference type="Rhea" id="RHEA:29091"/>
        <dbReference type="Rhea" id="RHEA-COMP:9565"/>
        <dbReference type="Rhea" id="RHEA-COMP:9566"/>
        <dbReference type="ChEBI" id="CHEBI:15378"/>
        <dbReference type="ChEBI" id="CHEBI:16389"/>
        <dbReference type="ChEBI" id="CHEBI:17976"/>
        <dbReference type="ChEBI" id="CHEBI:57540"/>
        <dbReference type="ChEBI" id="CHEBI:57945"/>
        <dbReference type="EC" id="7.1.1.2"/>
    </reaction>
</comment>
<protein>
    <recommendedName>
        <fullName evidence="5">NADH-ubiquinone oxidoreductase chain 2</fullName>
        <ecNumber evidence="4">7.1.1.2</ecNumber>
    </recommendedName>
    <alternativeName>
        <fullName evidence="17">NADH dehydrogenase subunit 2</fullName>
    </alternativeName>
</protein>
<evidence type="ECO:0000256" key="17">
    <source>
        <dbReference type="ARBA" id="ARBA00031028"/>
    </source>
</evidence>
<dbReference type="EC" id="7.1.1.2" evidence="4"/>
<dbReference type="GO" id="GO:0005743">
    <property type="term" value="C:mitochondrial inner membrane"/>
    <property type="evidence" value="ECO:0007669"/>
    <property type="project" value="UniProtKB-SubCell"/>
</dbReference>
<keyword evidence="8 19" id="KW-0812">Transmembrane</keyword>
<keyword evidence="13" id="KW-0520">NAD</keyword>
<dbReference type="PANTHER" id="PTHR46552">
    <property type="entry name" value="NADH-UBIQUINONE OXIDOREDUCTASE CHAIN 2"/>
    <property type="match status" value="1"/>
</dbReference>
<comment type="function">
    <text evidence="1">Core subunit of the mitochondrial membrane respiratory chain NADH dehydrogenase (Complex I) that is believed to belong to the minimal assembly required for catalysis. Complex I functions in the transfer of electrons from NADH to the respiratory chain. The immediate electron acceptor for the enzyme is believed to be ubiquinone.</text>
</comment>
<reference evidence="22" key="1">
    <citation type="submission" date="2022-05" db="EMBL/GenBank/DDBJ databases">
        <authorList>
            <person name="Nie Y."/>
        </authorList>
    </citation>
    <scope>NUCLEOTIDE SEQUENCE</scope>
</reference>
<evidence type="ECO:0000256" key="10">
    <source>
        <dbReference type="ARBA" id="ARBA00022967"/>
    </source>
</evidence>
<dbReference type="EMBL" id="ON585564">
    <property type="protein sequence ID" value="WAO28610.1"/>
    <property type="molecule type" value="Genomic_DNA"/>
</dbReference>